<dbReference type="EMBL" id="CAJOBE010010418">
    <property type="protein sequence ID" value="CAF4107842.1"/>
    <property type="molecule type" value="Genomic_DNA"/>
</dbReference>
<feature type="non-terminal residue" evidence="1">
    <location>
        <position position="1"/>
    </location>
</feature>
<protein>
    <submittedName>
        <fullName evidence="1">Uncharacterized protein</fullName>
    </submittedName>
</protein>
<comment type="caution">
    <text evidence="1">The sequence shown here is derived from an EMBL/GenBank/DDBJ whole genome shotgun (WGS) entry which is preliminary data.</text>
</comment>
<accession>A0A819VDR9</accession>
<proteinExistence type="predicted"/>
<dbReference type="AlphaFoldDB" id="A0A819VDR9"/>
<dbReference type="Proteomes" id="UP000663874">
    <property type="component" value="Unassembled WGS sequence"/>
</dbReference>
<organism evidence="1 2">
    <name type="scientific">Rotaria sordida</name>
    <dbReference type="NCBI Taxonomy" id="392033"/>
    <lineage>
        <taxon>Eukaryota</taxon>
        <taxon>Metazoa</taxon>
        <taxon>Spiralia</taxon>
        <taxon>Gnathifera</taxon>
        <taxon>Rotifera</taxon>
        <taxon>Eurotatoria</taxon>
        <taxon>Bdelloidea</taxon>
        <taxon>Philodinida</taxon>
        <taxon>Philodinidae</taxon>
        <taxon>Rotaria</taxon>
    </lineage>
</organism>
<sequence length="167" mass="18946">MATFDRMIIDDRDLANRYFGENNLDDFDNDQYLFSKSSTNNRQPFHLNPLTEQDSLNKTNDNIGLFGRRVYLESPALDNKDEDDLYRYVPSRLSEHPSSIVGTTVPASTGETLIDSLDFELDLFGATNTRHTIPYQTSTQLLQGSKPPALLTQLPNPVIQSPMTNMR</sequence>
<reference evidence="1" key="1">
    <citation type="submission" date="2021-02" db="EMBL/GenBank/DDBJ databases">
        <authorList>
            <person name="Nowell W R."/>
        </authorList>
    </citation>
    <scope>NUCLEOTIDE SEQUENCE</scope>
</reference>
<gene>
    <name evidence="1" type="ORF">FNK824_LOCUS31703</name>
</gene>
<name>A0A819VDR9_9BILA</name>
<evidence type="ECO:0000313" key="1">
    <source>
        <dbReference type="EMBL" id="CAF4107842.1"/>
    </source>
</evidence>
<evidence type="ECO:0000313" key="2">
    <source>
        <dbReference type="Proteomes" id="UP000663874"/>
    </source>
</evidence>